<dbReference type="SUPFAM" id="SSF47781">
    <property type="entry name" value="RuvA domain 2-like"/>
    <property type="match status" value="1"/>
</dbReference>
<dbReference type="InterPro" id="IPR020891">
    <property type="entry name" value="UPF0758_CS"/>
</dbReference>
<dbReference type="Proteomes" id="UP000430975">
    <property type="component" value="Unassembled WGS sequence"/>
</dbReference>
<dbReference type="NCBIfam" id="TIGR00608">
    <property type="entry name" value="radc"/>
    <property type="match status" value="1"/>
</dbReference>
<keyword evidence="2" id="KW-0645">Protease</keyword>
<dbReference type="Gene3D" id="3.40.140.10">
    <property type="entry name" value="Cytidine Deaminase, domain 2"/>
    <property type="match status" value="1"/>
</dbReference>
<dbReference type="InterPro" id="IPR025657">
    <property type="entry name" value="RadC_JAB"/>
</dbReference>
<dbReference type="Proteomes" id="UP000469870">
    <property type="component" value="Unassembled WGS sequence"/>
</dbReference>
<dbReference type="NCBIfam" id="NF000642">
    <property type="entry name" value="PRK00024.1"/>
    <property type="match status" value="1"/>
</dbReference>
<accession>A0A6I2GIW4</accession>
<dbReference type="PROSITE" id="PS01302">
    <property type="entry name" value="UPF0758"/>
    <property type="match status" value="1"/>
</dbReference>
<protein>
    <submittedName>
        <fullName evidence="10">DNA repair protein RadC</fullName>
    </submittedName>
</protein>
<evidence type="ECO:0000256" key="6">
    <source>
        <dbReference type="ARBA" id="ARBA00023049"/>
    </source>
</evidence>
<evidence type="ECO:0000313" key="12">
    <source>
        <dbReference type="Proteomes" id="UP000469870"/>
    </source>
</evidence>
<keyword evidence="11" id="KW-1185">Reference proteome</keyword>
<dbReference type="InterPro" id="IPR010994">
    <property type="entry name" value="RuvA_2-like"/>
</dbReference>
<dbReference type="CDD" id="cd08071">
    <property type="entry name" value="MPN_DUF2466"/>
    <property type="match status" value="1"/>
</dbReference>
<evidence type="ECO:0000256" key="3">
    <source>
        <dbReference type="ARBA" id="ARBA00022723"/>
    </source>
</evidence>
<sequence>MSKIQQSFIREVPKDAQPRERLLNYGEKALATHELLAIILRTGTKEENVLQLASRFIQSFESLYELKQASIDELQKIKGIGPIKSLELKAAIELGARINASDLPKFGHITSTRSAGQRLLQEMSDLQQEHLIVLFLNTKNEVIKQKTIFMGTVNSSVAHPREIFKEAVKYPTARLIIAHNHPSGDTEPSSADLFFTKRMIACGELMGIEILDHLIIGQNEYLSLRESSKIFDE</sequence>
<keyword evidence="6" id="KW-0482">Metalloprotease</keyword>
<dbReference type="EMBL" id="WJQS01000004">
    <property type="protein sequence ID" value="MRI85441.1"/>
    <property type="molecule type" value="Genomic_DNA"/>
</dbReference>
<evidence type="ECO:0000256" key="7">
    <source>
        <dbReference type="RuleBase" id="RU003797"/>
    </source>
</evidence>
<dbReference type="GO" id="GO:0008237">
    <property type="term" value="F:metallopeptidase activity"/>
    <property type="evidence" value="ECO:0007669"/>
    <property type="project" value="UniProtKB-KW"/>
</dbReference>
<dbReference type="PANTHER" id="PTHR30471">
    <property type="entry name" value="DNA REPAIR PROTEIN RADC"/>
    <property type="match status" value="1"/>
</dbReference>
<dbReference type="PANTHER" id="PTHR30471:SF3">
    <property type="entry name" value="UPF0758 PROTEIN YEES-RELATED"/>
    <property type="match status" value="1"/>
</dbReference>
<evidence type="ECO:0000313" key="10">
    <source>
        <dbReference type="EMBL" id="MRI85441.1"/>
    </source>
</evidence>
<comment type="similarity">
    <text evidence="1 7">Belongs to the UPF0758 family.</text>
</comment>
<evidence type="ECO:0000259" key="8">
    <source>
        <dbReference type="PROSITE" id="PS50249"/>
    </source>
</evidence>
<reference evidence="11 12" key="1">
    <citation type="submission" date="2019-11" db="EMBL/GenBank/DDBJ databases">
        <title>Characterisation of Fundicoccus ignavus gen. nov. sp. nov., a novel genus of the family Aerococcaceae isolated from bulk tank milk.</title>
        <authorList>
            <person name="Siebert A."/>
            <person name="Huptas C."/>
            <person name="Wenning M."/>
            <person name="Scherer S."/>
            <person name="Doll E.V."/>
        </authorList>
    </citation>
    <scope>NUCLEOTIDE SEQUENCE [LARGE SCALE GENOMIC DNA]</scope>
    <source>
        <strain evidence="9 12">DSM 109653</strain>
        <strain evidence="10 11">WS4759</strain>
    </source>
</reference>
<keyword evidence="4" id="KW-0378">Hydrolase</keyword>
<evidence type="ECO:0000256" key="5">
    <source>
        <dbReference type="ARBA" id="ARBA00022833"/>
    </source>
</evidence>
<name>A0A6I2GIW4_9LACT</name>
<dbReference type="InterPro" id="IPR001405">
    <property type="entry name" value="UPF0758"/>
</dbReference>
<comment type="caution">
    <text evidence="10">The sequence shown here is derived from an EMBL/GenBank/DDBJ whole genome shotgun (WGS) entry which is preliminary data.</text>
</comment>
<dbReference type="EMBL" id="WJQR01000004">
    <property type="protein sequence ID" value="MRI81457.1"/>
    <property type="molecule type" value="Genomic_DNA"/>
</dbReference>
<evidence type="ECO:0000256" key="4">
    <source>
        <dbReference type="ARBA" id="ARBA00022801"/>
    </source>
</evidence>
<evidence type="ECO:0000256" key="2">
    <source>
        <dbReference type="ARBA" id="ARBA00022670"/>
    </source>
</evidence>
<dbReference type="Pfam" id="PF04002">
    <property type="entry name" value="RadC"/>
    <property type="match status" value="1"/>
</dbReference>
<dbReference type="AlphaFoldDB" id="A0A6I2GIW4"/>
<dbReference type="Pfam" id="PF20582">
    <property type="entry name" value="UPF0758_N"/>
    <property type="match status" value="1"/>
</dbReference>
<dbReference type="PROSITE" id="PS50249">
    <property type="entry name" value="MPN"/>
    <property type="match status" value="1"/>
</dbReference>
<dbReference type="GO" id="GO:0046872">
    <property type="term" value="F:metal ion binding"/>
    <property type="evidence" value="ECO:0007669"/>
    <property type="project" value="UniProtKB-KW"/>
</dbReference>
<dbReference type="GO" id="GO:0006508">
    <property type="term" value="P:proteolysis"/>
    <property type="evidence" value="ECO:0007669"/>
    <property type="project" value="UniProtKB-KW"/>
</dbReference>
<feature type="domain" description="MPN" evidence="8">
    <location>
        <begin position="108"/>
        <end position="230"/>
    </location>
</feature>
<gene>
    <name evidence="10" type="primary">radC</name>
    <name evidence="10" type="ORF">GIY09_06065</name>
    <name evidence="9" type="ORF">GIY11_05445</name>
</gene>
<keyword evidence="3" id="KW-0479">Metal-binding</keyword>
<dbReference type="InterPro" id="IPR037518">
    <property type="entry name" value="MPN"/>
</dbReference>
<keyword evidence="5" id="KW-0862">Zinc</keyword>
<dbReference type="Gene3D" id="1.10.150.20">
    <property type="entry name" value="5' to 3' exonuclease, C-terminal subdomain"/>
    <property type="match status" value="1"/>
</dbReference>
<evidence type="ECO:0000313" key="11">
    <source>
        <dbReference type="Proteomes" id="UP000430975"/>
    </source>
</evidence>
<dbReference type="RefSeq" id="WP_153861806.1">
    <property type="nucleotide sequence ID" value="NZ_WJQR01000004.1"/>
</dbReference>
<dbReference type="InterPro" id="IPR046778">
    <property type="entry name" value="UPF0758_N"/>
</dbReference>
<evidence type="ECO:0000256" key="1">
    <source>
        <dbReference type="ARBA" id="ARBA00010243"/>
    </source>
</evidence>
<proteinExistence type="inferred from homology"/>
<evidence type="ECO:0000313" key="9">
    <source>
        <dbReference type="EMBL" id="MRI81457.1"/>
    </source>
</evidence>
<organism evidence="10 11">
    <name type="scientific">Fundicoccus ignavus</name>
    <dbReference type="NCBI Taxonomy" id="2664442"/>
    <lineage>
        <taxon>Bacteria</taxon>
        <taxon>Bacillati</taxon>
        <taxon>Bacillota</taxon>
        <taxon>Bacilli</taxon>
        <taxon>Lactobacillales</taxon>
        <taxon>Aerococcaceae</taxon>
        <taxon>Fundicoccus</taxon>
    </lineage>
</organism>